<proteinExistence type="predicted"/>
<evidence type="ECO:0000313" key="3">
    <source>
        <dbReference type="EMBL" id="QNT78485.1"/>
    </source>
</evidence>
<dbReference type="PANTHER" id="PTHR11993:SF10">
    <property type="entry name" value="NADH DEHYDROGENASE [UBIQUINONE] IRON-SULFUR PROTEIN 2, MITOCHONDRIAL"/>
    <property type="match status" value="1"/>
</dbReference>
<dbReference type="AlphaFoldDB" id="A0A7H1NRS5"/>
<organism evidence="3 4">
    <name type="scientific">Entomobacter blattae</name>
    <dbReference type="NCBI Taxonomy" id="2762277"/>
    <lineage>
        <taxon>Bacteria</taxon>
        <taxon>Pseudomonadati</taxon>
        <taxon>Pseudomonadota</taxon>
        <taxon>Alphaproteobacteria</taxon>
        <taxon>Acetobacterales</taxon>
        <taxon>Acetobacteraceae</taxon>
        <taxon>Entomobacter</taxon>
    </lineage>
</organism>
<dbReference type="InterPro" id="IPR029014">
    <property type="entry name" value="NiFe-Hase_large"/>
</dbReference>
<keyword evidence="4" id="KW-1185">Reference proteome</keyword>
<dbReference type="EC" id="1.6.5.11" evidence="3"/>
<reference evidence="3 4" key="1">
    <citation type="submission" date="2020-08" db="EMBL/GenBank/DDBJ databases">
        <title>Complete genome sequence of Entomobacter blattae G55GP.</title>
        <authorList>
            <person name="Poehlein A."/>
            <person name="Guzman J."/>
            <person name="Daniel R."/>
            <person name="Vilcinskas A."/>
        </authorList>
    </citation>
    <scope>NUCLEOTIDE SEQUENCE [LARGE SCALE GENOMIC DNA]</scope>
    <source>
        <strain evidence="3 4">G55GP</strain>
    </source>
</reference>
<protein>
    <submittedName>
        <fullName evidence="3">NADH-quinone oxidoreductase subunit D</fullName>
        <ecNumber evidence="3">1.6.5.11</ecNumber>
    </submittedName>
</protein>
<dbReference type="SUPFAM" id="SSF56762">
    <property type="entry name" value="HydB/Nqo4-like"/>
    <property type="match status" value="1"/>
</dbReference>
<dbReference type="EMBL" id="CP060244">
    <property type="protein sequence ID" value="QNT78485.1"/>
    <property type="molecule type" value="Genomic_DNA"/>
</dbReference>
<keyword evidence="3" id="KW-0560">Oxidoreductase</keyword>
<evidence type="ECO:0000256" key="1">
    <source>
        <dbReference type="ARBA" id="ARBA00022448"/>
    </source>
</evidence>
<dbReference type="Proteomes" id="UP000516349">
    <property type="component" value="Chromosome"/>
</dbReference>
<dbReference type="GO" id="GO:0016651">
    <property type="term" value="F:oxidoreductase activity, acting on NAD(P)H"/>
    <property type="evidence" value="ECO:0007669"/>
    <property type="project" value="InterPro"/>
</dbReference>
<dbReference type="InterPro" id="IPR022885">
    <property type="entry name" value="NDH1_su_D/H"/>
</dbReference>
<evidence type="ECO:0000256" key="2">
    <source>
        <dbReference type="ARBA" id="ARBA00023075"/>
    </source>
</evidence>
<sequence length="65" mass="7464">MAEEHAFVLAVEKLLSLDIPKRAKWIRVMFAEIPRILNHIVNVTALELDCGALTPAYEDMRKCRI</sequence>
<accession>A0A7H1NRS5</accession>
<keyword evidence="2" id="KW-0830">Ubiquinone</keyword>
<dbReference type="PANTHER" id="PTHR11993">
    <property type="entry name" value="NADH-UBIQUINONE OXIDOREDUCTASE 49 KDA SUBUNIT"/>
    <property type="match status" value="1"/>
</dbReference>
<dbReference type="KEGG" id="ebla:JGUZn3_12590"/>
<gene>
    <name evidence="3" type="primary">nuoD_1</name>
    <name evidence="3" type="ORF">JGUZn3_12590</name>
</gene>
<evidence type="ECO:0000313" key="4">
    <source>
        <dbReference type="Proteomes" id="UP000516349"/>
    </source>
</evidence>
<name>A0A7H1NRS5_9PROT</name>
<dbReference type="Gene3D" id="1.10.645.10">
    <property type="entry name" value="Cytochrome-c3 Hydrogenase, chain B"/>
    <property type="match status" value="1"/>
</dbReference>
<keyword evidence="1" id="KW-0813">Transport</keyword>